<evidence type="ECO:0000256" key="2">
    <source>
        <dbReference type="ARBA" id="ARBA00023015"/>
    </source>
</evidence>
<dbReference type="InterPro" id="IPR036390">
    <property type="entry name" value="WH_DNA-bd_sf"/>
</dbReference>
<dbReference type="RefSeq" id="WP_142815762.1">
    <property type="nucleotide sequence ID" value="NZ_CP033893.1"/>
</dbReference>
<dbReference type="SUPFAM" id="SSF46785">
    <property type="entry name" value="Winged helix' DNA-binding domain"/>
    <property type="match status" value="1"/>
</dbReference>
<dbReference type="Proteomes" id="UP000317572">
    <property type="component" value="Chromosome"/>
</dbReference>
<dbReference type="PANTHER" id="PTHR30537">
    <property type="entry name" value="HTH-TYPE TRANSCRIPTIONAL REGULATOR"/>
    <property type="match status" value="1"/>
</dbReference>
<keyword evidence="3" id="KW-0238">DNA-binding</keyword>
<dbReference type="Gene3D" id="1.10.10.10">
    <property type="entry name" value="Winged helix-like DNA-binding domain superfamily/Winged helix DNA-binding domain"/>
    <property type="match status" value="1"/>
</dbReference>
<dbReference type="PANTHER" id="PTHR30537:SF5">
    <property type="entry name" value="HTH-TYPE TRANSCRIPTIONAL ACTIVATOR TTDR-RELATED"/>
    <property type="match status" value="1"/>
</dbReference>
<dbReference type="AlphaFoldDB" id="A0A515CZ90"/>
<dbReference type="Gene3D" id="3.40.190.290">
    <property type="match status" value="1"/>
</dbReference>
<gene>
    <name evidence="6" type="ORF">EGO53_17320</name>
</gene>
<evidence type="ECO:0000256" key="3">
    <source>
        <dbReference type="ARBA" id="ARBA00023125"/>
    </source>
</evidence>
<dbReference type="GO" id="GO:0003677">
    <property type="term" value="F:DNA binding"/>
    <property type="evidence" value="ECO:0007669"/>
    <property type="project" value="UniProtKB-KW"/>
</dbReference>
<dbReference type="PROSITE" id="PS50931">
    <property type="entry name" value="HTH_LYSR"/>
    <property type="match status" value="1"/>
</dbReference>
<dbReference type="InterPro" id="IPR058163">
    <property type="entry name" value="LysR-type_TF_proteobact-type"/>
</dbReference>
<comment type="similarity">
    <text evidence="1">Belongs to the LysR transcriptional regulatory family.</text>
</comment>
<keyword evidence="2" id="KW-0805">Transcription regulation</keyword>
<organism evidence="6 7">
    <name type="scientific">Serratia liquefaciens</name>
    <dbReference type="NCBI Taxonomy" id="614"/>
    <lineage>
        <taxon>Bacteria</taxon>
        <taxon>Pseudomonadati</taxon>
        <taxon>Pseudomonadota</taxon>
        <taxon>Gammaproteobacteria</taxon>
        <taxon>Enterobacterales</taxon>
        <taxon>Yersiniaceae</taxon>
        <taxon>Serratia</taxon>
    </lineage>
</organism>
<protein>
    <submittedName>
        <fullName evidence="6">LysR family transcriptional regulator</fullName>
    </submittedName>
</protein>
<feature type="domain" description="HTH lysR-type" evidence="5">
    <location>
        <begin position="1"/>
        <end position="59"/>
    </location>
</feature>
<dbReference type="EMBL" id="CP033893">
    <property type="protein sequence ID" value="QDL33450.1"/>
    <property type="molecule type" value="Genomic_DNA"/>
</dbReference>
<reference evidence="6 7" key="1">
    <citation type="submission" date="2018-11" db="EMBL/GenBank/DDBJ databases">
        <title>The first complete genome of Serratia liquefaciens isolated from metalophyte plant revel distinctness adaptive mechanisms in an extreme habitat.</title>
        <authorList>
            <person name="Caneschi W.L."/>
            <person name="Sanchez A.B."/>
            <person name="Felestrino E.B."/>
            <person name="Assis R.A.B."/>
            <person name="Lemes C.G.C."/>
            <person name="Cordeiro I.F."/>
            <person name="Fonseca N.P."/>
            <person name="Villa M."/>
            <person name="Vieira I.T."/>
            <person name="Moraes L.A."/>
            <person name="Kamino L.H.Y."/>
            <person name="do Carmo F."/>
            <person name="Garcia C.M."/>
            <person name="Almeida N.F."/>
            <person name="Silva R.S."/>
            <person name="Ferro J.A."/>
            <person name="Ferro M.I.T."/>
            <person name="Varani A.M."/>
            <person name="Ferreira R.M."/>
            <person name="dos Santos V.L."/>
            <person name="Silva U.C."/>
            <person name="Setubal J.C."/>
            <person name="Moreira L.M."/>
        </authorList>
    </citation>
    <scope>NUCLEOTIDE SEQUENCE [LARGE SCALE GENOMIC DNA]</scope>
    <source>
        <strain evidence="6 7">FG3</strain>
    </source>
</reference>
<dbReference type="SUPFAM" id="SSF53850">
    <property type="entry name" value="Periplasmic binding protein-like II"/>
    <property type="match status" value="1"/>
</dbReference>
<evidence type="ECO:0000313" key="6">
    <source>
        <dbReference type="EMBL" id="QDL33450.1"/>
    </source>
</evidence>
<dbReference type="InterPro" id="IPR000847">
    <property type="entry name" value="LysR_HTH_N"/>
</dbReference>
<dbReference type="CDD" id="cd08422">
    <property type="entry name" value="PBP2_CrgA_like"/>
    <property type="match status" value="1"/>
</dbReference>
<name>A0A515CZ90_SERLI</name>
<evidence type="ECO:0000313" key="7">
    <source>
        <dbReference type="Proteomes" id="UP000317572"/>
    </source>
</evidence>
<proteinExistence type="inferred from homology"/>
<evidence type="ECO:0000256" key="4">
    <source>
        <dbReference type="ARBA" id="ARBA00023163"/>
    </source>
</evidence>
<dbReference type="InterPro" id="IPR036388">
    <property type="entry name" value="WH-like_DNA-bd_sf"/>
</dbReference>
<accession>A0A515CZ90</accession>
<keyword evidence="4" id="KW-0804">Transcription</keyword>
<dbReference type="Pfam" id="PF00126">
    <property type="entry name" value="HTH_1"/>
    <property type="match status" value="1"/>
</dbReference>
<evidence type="ECO:0000259" key="5">
    <source>
        <dbReference type="PROSITE" id="PS50931"/>
    </source>
</evidence>
<evidence type="ECO:0000256" key="1">
    <source>
        <dbReference type="ARBA" id="ARBA00009437"/>
    </source>
</evidence>
<dbReference type="InterPro" id="IPR005119">
    <property type="entry name" value="LysR_subst-bd"/>
</dbReference>
<dbReference type="Pfam" id="PF03466">
    <property type="entry name" value="LysR_substrate"/>
    <property type="match status" value="1"/>
</dbReference>
<dbReference type="GO" id="GO:0003700">
    <property type="term" value="F:DNA-binding transcription factor activity"/>
    <property type="evidence" value="ECO:0007669"/>
    <property type="project" value="InterPro"/>
</dbReference>
<sequence length="337" mass="37809">MEKSDAFKIFAMVGDRGSISGAARALGESKATVSRAVSRLESLYNVRLVERTTRRITLTEVGSVLHARCIRMREEMEDADAEIATYRSSPAGILRIGCTSDVAKTLLTPNLHEFLDNYPEIDVRVRVGERLLPEPNILDVVLHCGWLSDSRLTARKIAEVKNILVASQEYVQANGIPTSPEDLEDHAIIGNFYLDAAAIEPGPLPAYVPRLEISRGQERFTLPTYHRFLSTDHSQILELVKHGRVIAPITGIWALPGLLSGELVRILPDYEISESPQLYALYLDRLASIPKLKVLLDFIEEIVRRLTKEWQPQADKLFPKQNLVLFPSINFQTKNDA</sequence>